<dbReference type="InterPro" id="IPR044032">
    <property type="entry name" value="TssC1_C"/>
</dbReference>
<keyword evidence="4" id="KW-1185">Reference proteome</keyword>
<feature type="domain" description="TssC1 N-terminal" evidence="1">
    <location>
        <begin position="151"/>
        <end position="439"/>
    </location>
</feature>
<dbReference type="AlphaFoldDB" id="A4C4G1"/>
<dbReference type="Pfam" id="PF18945">
    <property type="entry name" value="VipB_2"/>
    <property type="match status" value="1"/>
</dbReference>
<proteinExistence type="predicted"/>
<dbReference type="NCBIfam" id="TIGR03355">
    <property type="entry name" value="VI_chp_2"/>
    <property type="match status" value="1"/>
</dbReference>
<dbReference type="PANTHER" id="PTHR35565:SF1">
    <property type="entry name" value="TYPE VI SECRETION SYSTEM CONTRACTILE SHEATH LARGE SUBUNIT"/>
    <property type="match status" value="1"/>
</dbReference>
<dbReference type="PANTHER" id="PTHR35565">
    <property type="entry name" value="CYTOPLASMIC PROTEIN-RELATED"/>
    <property type="match status" value="1"/>
</dbReference>
<dbReference type="RefSeq" id="WP_009836741.1">
    <property type="nucleotide sequence ID" value="NZ_AAOH01000001.1"/>
</dbReference>
<feature type="domain" description="TssC1 C-terminal" evidence="2">
    <location>
        <begin position="452"/>
        <end position="553"/>
    </location>
</feature>
<dbReference type="Pfam" id="PF05591">
    <property type="entry name" value="T6SS_VipA"/>
    <property type="match status" value="1"/>
</dbReference>
<name>A4C4G1_9GAMM</name>
<comment type="caution">
    <text evidence="3">The sequence shown here is derived from an EMBL/GenBank/DDBJ whole genome shotgun (WGS) entry which is preliminary data.</text>
</comment>
<dbReference type="eggNOG" id="COG3516">
    <property type="taxonomic scope" value="Bacteria"/>
</dbReference>
<dbReference type="OrthoDB" id="9764000at2"/>
<protein>
    <submittedName>
        <fullName evidence="3">Uncharacterized protein</fullName>
    </submittedName>
</protein>
<dbReference type="Proteomes" id="UP000006201">
    <property type="component" value="Unassembled WGS sequence"/>
</dbReference>
<dbReference type="HOGENOM" id="CLU_018386_1_0_6"/>
<dbReference type="Pfam" id="PF05943">
    <property type="entry name" value="VipB"/>
    <property type="match status" value="1"/>
</dbReference>
<dbReference type="InterPro" id="IPR008312">
    <property type="entry name" value="T6SS_TssB1"/>
</dbReference>
<reference evidence="3 4" key="1">
    <citation type="submission" date="2006-02" db="EMBL/GenBank/DDBJ databases">
        <authorList>
            <person name="Moran M.A."/>
            <person name="Kjelleberg S."/>
            <person name="Egan S."/>
            <person name="Saunders N."/>
            <person name="Thomas T."/>
            <person name="Ferriera S."/>
            <person name="Johnson J."/>
            <person name="Kravitz S."/>
            <person name="Halpern A."/>
            <person name="Remington K."/>
            <person name="Beeson K."/>
            <person name="Tran B."/>
            <person name="Rogers Y.-H."/>
            <person name="Friedman R."/>
            <person name="Venter J.C."/>
        </authorList>
    </citation>
    <scope>NUCLEOTIDE SEQUENCE [LARGE SCALE GENOMIC DNA]</scope>
    <source>
        <strain evidence="3 4">D2</strain>
    </source>
</reference>
<evidence type="ECO:0000259" key="2">
    <source>
        <dbReference type="Pfam" id="PF18945"/>
    </source>
</evidence>
<dbReference type="eggNOG" id="COG3517">
    <property type="taxonomic scope" value="Bacteria"/>
</dbReference>
<dbReference type="InterPro" id="IPR044031">
    <property type="entry name" value="TssC1_N"/>
</dbReference>
<dbReference type="STRING" id="87626.PTD2_02701"/>
<sequence>MNDFATVSFIPEHAENLPFKVLVIAQLTGIDDEHLPYKAKEINRENFSDVMKSYDISLRLELENDRLCDIFNVEKQYFTINYPINSLASFHPEAILEYEPNLNIIADIIVQLRACLQRATFTFDQEQFSFHGLNLAIFECLPVKRADLEWAVCELESVISDVLDAILHHPQWQQIESSWRGLWWLCQDVTQESRCIVECLDYVPSYFKEDVCHTSDVLDSDLYHHLYSNHLGLYGGIPYGSILLDYAFSNQLPDLQFLGRMAQLCAHLHVPLISGVSPQMFTTSDFSRLVELGSLIDVFASSRYIKWRNFCEQEQANYVALTLPRLLIRSAYNPENSSLSWYHEQIGRSSENCLWLNAAYGFTHNLIKSFMENGFCNLIFGQEGGQLNIEQLHAFNDALPVEVTLSEICEAELIRLGFNPVCSRVHAKQLLFQSANSVQWGYINQHLKAYNTSQMAAAQLQYRFIVLRTLHCIKILFREKIGSIETMQELTDYLNVWLRQFVSDVEFPSKAIRAQRPLRDGKIIVTEASLQGWYDISVALTPHFKFLGNAMTFDASLTLAEGEA</sequence>
<evidence type="ECO:0000259" key="1">
    <source>
        <dbReference type="Pfam" id="PF05943"/>
    </source>
</evidence>
<dbReference type="EMBL" id="AAOH01000001">
    <property type="protein sequence ID" value="EAR30443.1"/>
    <property type="molecule type" value="Genomic_DNA"/>
</dbReference>
<evidence type="ECO:0000313" key="3">
    <source>
        <dbReference type="EMBL" id="EAR30443.1"/>
    </source>
</evidence>
<evidence type="ECO:0000313" key="4">
    <source>
        <dbReference type="Proteomes" id="UP000006201"/>
    </source>
</evidence>
<gene>
    <name evidence="3" type="ORF">PTD2_02701</name>
</gene>
<accession>A4C4G1</accession>
<organism evidence="3 4">
    <name type="scientific">Pseudoalteromonas tunicata D2</name>
    <dbReference type="NCBI Taxonomy" id="87626"/>
    <lineage>
        <taxon>Bacteria</taxon>
        <taxon>Pseudomonadati</taxon>
        <taxon>Pseudomonadota</taxon>
        <taxon>Gammaproteobacteria</taxon>
        <taxon>Alteromonadales</taxon>
        <taxon>Pseudoalteromonadaceae</taxon>
        <taxon>Pseudoalteromonas</taxon>
    </lineage>
</organism>
<dbReference type="InterPro" id="IPR010269">
    <property type="entry name" value="T6SS_TssC-like"/>
</dbReference>